<dbReference type="CDD" id="cd03219">
    <property type="entry name" value="ABC_Mj1267_LivG_branched"/>
    <property type="match status" value="1"/>
</dbReference>
<name>A0AAU7JJ00_9HYPH</name>
<dbReference type="AlphaFoldDB" id="A0AAU7JJ00"/>
<dbReference type="PANTHER" id="PTHR45772:SF9">
    <property type="entry name" value="CONSERVED COMPONENT OF ABC TRANSPORTER FOR NATURAL AMINO ACIDS"/>
    <property type="match status" value="1"/>
</dbReference>
<dbReference type="GO" id="GO:0005524">
    <property type="term" value="F:ATP binding"/>
    <property type="evidence" value="ECO:0007669"/>
    <property type="project" value="UniProtKB-KW"/>
</dbReference>
<dbReference type="Gene3D" id="3.40.50.300">
    <property type="entry name" value="P-loop containing nucleotide triphosphate hydrolases"/>
    <property type="match status" value="1"/>
</dbReference>
<keyword evidence="4 6" id="KW-0067">ATP-binding</keyword>
<evidence type="ECO:0000256" key="2">
    <source>
        <dbReference type="ARBA" id="ARBA00022448"/>
    </source>
</evidence>
<evidence type="ECO:0000256" key="4">
    <source>
        <dbReference type="ARBA" id="ARBA00022840"/>
    </source>
</evidence>
<dbReference type="GO" id="GO:0016887">
    <property type="term" value="F:ATP hydrolysis activity"/>
    <property type="evidence" value="ECO:0007669"/>
    <property type="project" value="InterPro"/>
</dbReference>
<dbReference type="GO" id="GO:0005886">
    <property type="term" value="C:plasma membrane"/>
    <property type="evidence" value="ECO:0007669"/>
    <property type="project" value="TreeGrafter"/>
</dbReference>
<dbReference type="EMBL" id="CP157484">
    <property type="protein sequence ID" value="XBO40290.1"/>
    <property type="molecule type" value="Genomic_DNA"/>
</dbReference>
<protein>
    <submittedName>
        <fullName evidence="6">ABC transporter ATP-binding protein</fullName>
    </submittedName>
</protein>
<dbReference type="PROSITE" id="PS00211">
    <property type="entry name" value="ABC_TRANSPORTER_1"/>
    <property type="match status" value="1"/>
</dbReference>
<dbReference type="InterPro" id="IPR003439">
    <property type="entry name" value="ABC_transporter-like_ATP-bd"/>
</dbReference>
<dbReference type="InterPro" id="IPR003593">
    <property type="entry name" value="AAA+_ATPase"/>
</dbReference>
<keyword evidence="2" id="KW-0813">Transport</keyword>
<dbReference type="SUPFAM" id="SSF52540">
    <property type="entry name" value="P-loop containing nucleoside triphosphate hydrolases"/>
    <property type="match status" value="1"/>
</dbReference>
<dbReference type="Pfam" id="PF12399">
    <property type="entry name" value="BCA_ABC_TP_C"/>
    <property type="match status" value="1"/>
</dbReference>
<dbReference type="InterPro" id="IPR017871">
    <property type="entry name" value="ABC_transporter-like_CS"/>
</dbReference>
<dbReference type="InterPro" id="IPR027417">
    <property type="entry name" value="P-loop_NTPase"/>
</dbReference>
<accession>A0AAU7JJ00</accession>
<dbReference type="PANTHER" id="PTHR45772">
    <property type="entry name" value="CONSERVED COMPONENT OF ABC TRANSPORTER FOR NATURAL AMINO ACIDS-RELATED"/>
    <property type="match status" value="1"/>
</dbReference>
<evidence type="ECO:0000256" key="1">
    <source>
        <dbReference type="ARBA" id="ARBA00005417"/>
    </source>
</evidence>
<dbReference type="InterPro" id="IPR051120">
    <property type="entry name" value="ABC_AA/LPS_Transport"/>
</dbReference>
<dbReference type="RefSeq" id="WP_406857146.1">
    <property type="nucleotide sequence ID" value="NZ_CP157484.1"/>
</dbReference>
<organism evidence="6">
    <name type="scientific">Alsobacter sp. KACC 23698</name>
    <dbReference type="NCBI Taxonomy" id="3149229"/>
    <lineage>
        <taxon>Bacteria</taxon>
        <taxon>Pseudomonadati</taxon>
        <taxon>Pseudomonadota</taxon>
        <taxon>Alphaproteobacteria</taxon>
        <taxon>Hyphomicrobiales</taxon>
        <taxon>Alsobacteraceae</taxon>
        <taxon>Alsobacter</taxon>
    </lineage>
</organism>
<reference evidence="6" key="1">
    <citation type="submission" date="2024-05" db="EMBL/GenBank/DDBJ databases">
        <authorList>
            <person name="Kim S."/>
            <person name="Heo J."/>
            <person name="Choi H."/>
            <person name="Choi Y."/>
            <person name="Kwon S.-W."/>
            <person name="Kim Y."/>
        </authorList>
    </citation>
    <scope>NUCLEOTIDE SEQUENCE</scope>
    <source>
        <strain evidence="6">KACC 23698</strain>
    </source>
</reference>
<evidence type="ECO:0000313" key="6">
    <source>
        <dbReference type="EMBL" id="XBO40290.1"/>
    </source>
</evidence>
<sequence>MSFSTPLGSLSGVIGPNGAGKSTLFALISGFQASDLGEVTFAGQRLDGLSADQRARQGLARTFQVPRPFAHLTVRENLAVGAQGQAGEGLFNALFRGGLVRRQERRIFERVDGVIDFLKLGAVATAPAGRLSGGQRKLLELGRALMMEPKFILLDEPFAGVNPVLIDEISDRIKAANARGVGFLIVEHNLSSLARLVDRMLVMDRGRLLADGAPDEVLDDKSVQEAYMGGVVA</sequence>
<gene>
    <name evidence="6" type="ORF">ABEG18_05780</name>
</gene>
<dbReference type="SMART" id="SM00382">
    <property type="entry name" value="AAA"/>
    <property type="match status" value="1"/>
</dbReference>
<dbReference type="PROSITE" id="PS50893">
    <property type="entry name" value="ABC_TRANSPORTER_2"/>
    <property type="match status" value="1"/>
</dbReference>
<feature type="domain" description="ABC transporter" evidence="5">
    <location>
        <begin position="1"/>
        <end position="230"/>
    </location>
</feature>
<evidence type="ECO:0000256" key="3">
    <source>
        <dbReference type="ARBA" id="ARBA00022741"/>
    </source>
</evidence>
<keyword evidence="3" id="KW-0547">Nucleotide-binding</keyword>
<proteinExistence type="inferred from homology"/>
<evidence type="ECO:0000259" key="5">
    <source>
        <dbReference type="PROSITE" id="PS50893"/>
    </source>
</evidence>
<comment type="similarity">
    <text evidence="1">Belongs to the ABC transporter superfamily.</text>
</comment>
<dbReference type="Pfam" id="PF00005">
    <property type="entry name" value="ABC_tran"/>
    <property type="match status" value="1"/>
</dbReference>
<dbReference type="InterPro" id="IPR032823">
    <property type="entry name" value="BCA_ABC_TP_C"/>
</dbReference>